<keyword evidence="1" id="KW-0732">Signal</keyword>
<organism evidence="2 3">
    <name type="scientific">Halodesulfovibrio spirochaetisodalis</name>
    <dbReference type="NCBI Taxonomy" id="1560234"/>
    <lineage>
        <taxon>Bacteria</taxon>
        <taxon>Pseudomonadati</taxon>
        <taxon>Thermodesulfobacteriota</taxon>
        <taxon>Desulfovibrionia</taxon>
        <taxon>Desulfovibrionales</taxon>
        <taxon>Desulfovibrionaceae</taxon>
        <taxon>Halodesulfovibrio</taxon>
    </lineage>
</organism>
<name>A0A1B7XAN6_9BACT</name>
<sequence length="147" mass="16339">MKKWITILCCMAMLGCMVSDSFAGEYADKLTSCLLDSATKKDKLVLVKWVGFAISRHEAVATTMSVSDLEMVQASKEVGDLLIYLMGDVCREFTEQAIQHEGPAAIQQSFHVLGQAASYEMFADPDVQQGMTHVGKYLQDNFPKEFQ</sequence>
<dbReference type="Proteomes" id="UP000091979">
    <property type="component" value="Unassembled WGS sequence"/>
</dbReference>
<protein>
    <submittedName>
        <fullName evidence="2">Uncharacterized protein</fullName>
    </submittedName>
</protein>
<reference evidence="2 3" key="1">
    <citation type="submission" date="2015-01" db="EMBL/GenBank/DDBJ databases">
        <title>Desulfovibrio sp. JC271 draft genome sequence.</title>
        <authorList>
            <person name="Shivani Y."/>
            <person name="Subhash Y."/>
            <person name="Sasikala C."/>
            <person name="Ramana C.V."/>
        </authorList>
    </citation>
    <scope>NUCLEOTIDE SEQUENCE [LARGE SCALE GENOMIC DNA]</scope>
    <source>
        <strain evidence="2 3">JC271</strain>
    </source>
</reference>
<comment type="caution">
    <text evidence="2">The sequence shown here is derived from an EMBL/GenBank/DDBJ whole genome shotgun (WGS) entry which is preliminary data.</text>
</comment>
<dbReference type="OrthoDB" id="5508986at2"/>
<dbReference type="EMBL" id="JXMS01000024">
    <property type="protein sequence ID" value="OBQ46425.1"/>
    <property type="molecule type" value="Genomic_DNA"/>
</dbReference>
<keyword evidence="3" id="KW-1185">Reference proteome</keyword>
<evidence type="ECO:0000256" key="1">
    <source>
        <dbReference type="SAM" id="SignalP"/>
    </source>
</evidence>
<evidence type="ECO:0000313" key="3">
    <source>
        <dbReference type="Proteomes" id="UP000091979"/>
    </source>
</evidence>
<dbReference type="RefSeq" id="WP_066856725.1">
    <property type="nucleotide sequence ID" value="NZ_JXMS01000024.1"/>
</dbReference>
<dbReference type="AlphaFoldDB" id="A0A1B7XAN6"/>
<evidence type="ECO:0000313" key="2">
    <source>
        <dbReference type="EMBL" id="OBQ46425.1"/>
    </source>
</evidence>
<proteinExistence type="predicted"/>
<gene>
    <name evidence="2" type="ORF">SP90_12465</name>
</gene>
<feature type="chain" id="PRO_5008600466" evidence="1">
    <location>
        <begin position="24"/>
        <end position="147"/>
    </location>
</feature>
<dbReference type="PROSITE" id="PS51257">
    <property type="entry name" value="PROKAR_LIPOPROTEIN"/>
    <property type="match status" value="1"/>
</dbReference>
<dbReference type="PATRIC" id="fig|1560234.3.peg.1595"/>
<accession>A0A1B7XAN6</accession>
<feature type="signal peptide" evidence="1">
    <location>
        <begin position="1"/>
        <end position="23"/>
    </location>
</feature>